<evidence type="ECO:0000313" key="6">
    <source>
        <dbReference type="EMBL" id="ODN66832.1"/>
    </source>
</evidence>
<dbReference type="SUPFAM" id="SSF52540">
    <property type="entry name" value="P-loop containing nucleoside triphosphate hydrolases"/>
    <property type="match status" value="2"/>
</dbReference>
<dbReference type="InterPro" id="IPR006555">
    <property type="entry name" value="ATP-dep_Helicase_C"/>
</dbReference>
<comment type="similarity">
    <text evidence="4">Belongs to the helicase family. DinG subfamily.</text>
</comment>
<dbReference type="SMART" id="SM00487">
    <property type="entry name" value="DEXDc"/>
    <property type="match status" value="1"/>
</dbReference>
<dbReference type="EC" id="3.6.4.12" evidence="6"/>
<dbReference type="PANTHER" id="PTHR11472:SF34">
    <property type="entry name" value="REGULATOR OF TELOMERE ELONGATION HELICASE 1"/>
    <property type="match status" value="1"/>
</dbReference>
<evidence type="ECO:0000256" key="2">
    <source>
        <dbReference type="ARBA" id="ARBA00022801"/>
    </source>
</evidence>
<evidence type="ECO:0000256" key="3">
    <source>
        <dbReference type="ARBA" id="ARBA00022840"/>
    </source>
</evidence>
<dbReference type="GO" id="GO:0006281">
    <property type="term" value="P:DNA repair"/>
    <property type="evidence" value="ECO:0007669"/>
    <property type="project" value="TreeGrafter"/>
</dbReference>
<keyword evidence="7" id="KW-1185">Reference proteome</keyword>
<dbReference type="GO" id="GO:0005524">
    <property type="term" value="F:ATP binding"/>
    <property type="evidence" value="ECO:0007669"/>
    <property type="project" value="UniProtKB-KW"/>
</dbReference>
<comment type="caution">
    <text evidence="6">The sequence shown here is derived from an EMBL/GenBank/DDBJ whole genome shotgun (WGS) entry which is preliminary data.</text>
</comment>
<dbReference type="PROSITE" id="PS51193">
    <property type="entry name" value="HELICASE_ATP_BIND_2"/>
    <property type="match status" value="1"/>
</dbReference>
<evidence type="ECO:0000313" key="7">
    <source>
        <dbReference type="Proteomes" id="UP000094379"/>
    </source>
</evidence>
<dbReference type="SMART" id="SM00491">
    <property type="entry name" value="HELICc2"/>
    <property type="match status" value="1"/>
</dbReference>
<dbReference type="Pfam" id="PF13307">
    <property type="entry name" value="Helicase_C_2"/>
    <property type="match status" value="1"/>
</dbReference>
<keyword evidence="6" id="KW-0347">Helicase</keyword>
<dbReference type="GO" id="GO:0016818">
    <property type="term" value="F:hydrolase activity, acting on acid anhydrides, in phosphorus-containing anhydrides"/>
    <property type="evidence" value="ECO:0007669"/>
    <property type="project" value="InterPro"/>
</dbReference>
<sequence length="640" mass="71968">MQDDLQQIFAEGGILARQIKGYHPRQAQQEMAQRIADTLASATVLVAEAGTGTGKTFAYLAPAILSGQKIFISTGTKNLQDQLFRRDLPTLRKALAVPFQAAILKGRGNYLCHHRLTLAEQDPLLLSQTDTLRSLRDWSQSSKNGDLSESDLLETQSNLWPRVTSTVDNCLGQQCPDYQQCFIVEARRRAQEADIVVINHHLLMSDFALKTAGQGEVLPTADAFIIDEAHQLPAIAGQFLGNRISSHQIVELCRDSVQEMQEHAADSQQLTLHAEKLQAKLQSLRLHIGNVEQRTPWLTQLYNDEIKNHFNELVDYLEVFESELEPLAVRSPGLSQCHVRAGELVNIIQLFTEQNDDNLVLWLDNRPAGFVLHATPFKISQHFQQWLEEKPAAWIFTSATLTVAGKFNHFCQHLGIENAEYASWESPFDYAKQSLLYLPNIPVEPADRRYNQYVADIAKEVILHSQGRIFLLFTSYRAMHEVAELLADLDYPLMVQGSGAKATLLEEFRQHGNAVLLGTNSFWEGVDVRGEALSCVLIDKIPFASPGDPVLEARINNLKERGGNPFRSIQIPSAVIQLKQGIGRLIRDEQDHGVLVLCDPRLLNKPYGKVFMRSLPAMPITQDINQVEDFFMQRQVKKAV</sequence>
<feature type="domain" description="Helicase ATP-binding" evidence="5">
    <location>
        <begin position="14"/>
        <end position="284"/>
    </location>
</feature>
<proteinExistence type="inferred from homology"/>
<keyword evidence="3" id="KW-0067">ATP-binding</keyword>
<dbReference type="AlphaFoldDB" id="A0A1E3GRZ8"/>
<name>A0A1E3GRZ8_9GAMM</name>
<dbReference type="GO" id="GO:0003678">
    <property type="term" value="F:DNA helicase activity"/>
    <property type="evidence" value="ECO:0007669"/>
    <property type="project" value="UniProtKB-EC"/>
</dbReference>
<dbReference type="InterPro" id="IPR014013">
    <property type="entry name" value="Helic_SF1/SF2_ATP-bd_DinG/Rad3"/>
</dbReference>
<dbReference type="PATRIC" id="fig|291169.3.peg.1535"/>
<dbReference type="RefSeq" id="WP_069295992.1">
    <property type="nucleotide sequence ID" value="NZ_MCRI01000013.1"/>
</dbReference>
<evidence type="ECO:0000256" key="1">
    <source>
        <dbReference type="ARBA" id="ARBA00022741"/>
    </source>
</evidence>
<keyword evidence="2 6" id="KW-0378">Hydrolase</keyword>
<accession>A0A1E3GRZ8</accession>
<gene>
    <name evidence="6" type="primary">dinG_2</name>
    <name evidence="6" type="ORF">A9E74_01529</name>
</gene>
<evidence type="ECO:0000259" key="5">
    <source>
        <dbReference type="PROSITE" id="PS51193"/>
    </source>
</evidence>
<keyword evidence="1" id="KW-0547">Nucleotide-binding</keyword>
<reference evidence="6 7" key="1">
    <citation type="submission" date="2016-07" db="EMBL/GenBank/DDBJ databases">
        <title>Draft Genome Sequence of Methylophaga muralis Bur 1.</title>
        <authorList>
            <person name="Vasilenko O.V."/>
            <person name="Doronina N.V."/>
            <person name="Shmareva M.N."/>
            <person name="Tarlachkov S.V."/>
            <person name="Mustakhimov I."/>
            <person name="Trotsenko Y.A."/>
        </authorList>
    </citation>
    <scope>NUCLEOTIDE SEQUENCE [LARGE SCALE GENOMIC DNA]</scope>
    <source>
        <strain evidence="6 7">Bur 1</strain>
    </source>
</reference>
<dbReference type="Proteomes" id="UP000094379">
    <property type="component" value="Unassembled WGS sequence"/>
</dbReference>
<dbReference type="EMBL" id="MCRI01000013">
    <property type="protein sequence ID" value="ODN66832.1"/>
    <property type="molecule type" value="Genomic_DNA"/>
</dbReference>
<dbReference type="STRING" id="291169.A9E74_01529"/>
<organism evidence="6 7">
    <name type="scientific">Methylophaga muralis</name>
    <dbReference type="NCBI Taxonomy" id="291169"/>
    <lineage>
        <taxon>Bacteria</taxon>
        <taxon>Pseudomonadati</taxon>
        <taxon>Pseudomonadota</taxon>
        <taxon>Gammaproteobacteria</taxon>
        <taxon>Thiotrichales</taxon>
        <taxon>Piscirickettsiaceae</taxon>
        <taxon>Methylophaga</taxon>
    </lineage>
</organism>
<protein>
    <submittedName>
        <fullName evidence="6">Putative ATP-dependent helicase DinG</fullName>
        <ecNumber evidence="6">3.6.4.12</ecNumber>
    </submittedName>
</protein>
<dbReference type="PANTHER" id="PTHR11472">
    <property type="entry name" value="DNA REPAIR DEAD HELICASE RAD3/XP-D SUBFAMILY MEMBER"/>
    <property type="match status" value="1"/>
</dbReference>
<dbReference type="Gene3D" id="3.40.50.300">
    <property type="entry name" value="P-loop containing nucleotide triphosphate hydrolases"/>
    <property type="match status" value="2"/>
</dbReference>
<dbReference type="GO" id="GO:0003676">
    <property type="term" value="F:nucleic acid binding"/>
    <property type="evidence" value="ECO:0007669"/>
    <property type="project" value="InterPro"/>
</dbReference>
<dbReference type="InterPro" id="IPR027417">
    <property type="entry name" value="P-loop_NTPase"/>
</dbReference>
<evidence type="ECO:0000256" key="4">
    <source>
        <dbReference type="ARBA" id="ARBA00038058"/>
    </source>
</evidence>
<dbReference type="InterPro" id="IPR014001">
    <property type="entry name" value="Helicase_ATP-bd"/>
</dbReference>
<dbReference type="InterPro" id="IPR045028">
    <property type="entry name" value="DinG/Rad3-like"/>
</dbReference>